<evidence type="ECO:0000313" key="2">
    <source>
        <dbReference type="Proteomes" id="UP001057402"/>
    </source>
</evidence>
<gene>
    <name evidence="1" type="ORF">MLD38_032525</name>
</gene>
<comment type="caution">
    <text evidence="1">The sequence shown here is derived from an EMBL/GenBank/DDBJ whole genome shotgun (WGS) entry which is preliminary data.</text>
</comment>
<dbReference type="EMBL" id="CM042889">
    <property type="protein sequence ID" value="KAI4318866.1"/>
    <property type="molecule type" value="Genomic_DNA"/>
</dbReference>
<protein>
    <submittedName>
        <fullName evidence="1">Uncharacterized protein</fullName>
    </submittedName>
</protein>
<evidence type="ECO:0000313" key="1">
    <source>
        <dbReference type="EMBL" id="KAI4318866.1"/>
    </source>
</evidence>
<accession>A0ACB9M5P8</accession>
<dbReference type="Proteomes" id="UP001057402">
    <property type="component" value="Chromosome 10"/>
</dbReference>
<proteinExistence type="predicted"/>
<sequence length="134" mass="15031">MAYAAPVHFISRLRATADGFVVFAQVRVVVKVRVQEVFDRRTGRWAMLCSWGLKGWVRNRRDWFHGGSVLGDVGIGGRDGAELSPASRFYPCSDDPGGRVRVQTNSLTTTSCVGAYPANFYTLPRDKEYTVWRV</sequence>
<name>A0ACB9M5P8_9MYRT</name>
<reference evidence="2" key="1">
    <citation type="journal article" date="2023" name="Front. Plant Sci.">
        <title>Chromosomal-level genome assembly of Melastoma candidum provides insights into trichome evolution.</title>
        <authorList>
            <person name="Zhong Y."/>
            <person name="Wu W."/>
            <person name="Sun C."/>
            <person name="Zou P."/>
            <person name="Liu Y."/>
            <person name="Dai S."/>
            <person name="Zhou R."/>
        </authorList>
    </citation>
    <scope>NUCLEOTIDE SEQUENCE [LARGE SCALE GENOMIC DNA]</scope>
</reference>
<organism evidence="1 2">
    <name type="scientific">Melastoma candidum</name>
    <dbReference type="NCBI Taxonomy" id="119954"/>
    <lineage>
        <taxon>Eukaryota</taxon>
        <taxon>Viridiplantae</taxon>
        <taxon>Streptophyta</taxon>
        <taxon>Embryophyta</taxon>
        <taxon>Tracheophyta</taxon>
        <taxon>Spermatophyta</taxon>
        <taxon>Magnoliopsida</taxon>
        <taxon>eudicotyledons</taxon>
        <taxon>Gunneridae</taxon>
        <taxon>Pentapetalae</taxon>
        <taxon>rosids</taxon>
        <taxon>malvids</taxon>
        <taxon>Myrtales</taxon>
        <taxon>Melastomataceae</taxon>
        <taxon>Melastomatoideae</taxon>
        <taxon>Melastomateae</taxon>
        <taxon>Melastoma</taxon>
    </lineage>
</organism>
<keyword evidence="2" id="KW-1185">Reference proteome</keyword>